<feature type="region of interest" description="Disordered" evidence="2">
    <location>
        <begin position="71"/>
        <end position="93"/>
    </location>
</feature>
<dbReference type="Pfam" id="PF11414">
    <property type="entry name" value="Suppressor_APC"/>
    <property type="match status" value="1"/>
</dbReference>
<gene>
    <name evidence="3" type="ORF">GDO81_003106</name>
</gene>
<keyword evidence="1" id="KW-0175">Coiled coil</keyword>
<evidence type="ECO:0000256" key="2">
    <source>
        <dbReference type="SAM" id="MobiDB-lite"/>
    </source>
</evidence>
<sequence length="138" mass="16292">MKELEQERDALLDGVQLVEKARDWYRERLQESEQQRDWPGALDRAPPPPPLLGSALLVQIQEVNRFLGDLITSPEKASRRQSPYSPKHPDPISTLKYQNQLLTRELSVQNDKIWKLQRENEALYRELEERHIHRATFI</sequence>
<comment type="caution">
    <text evidence="3">The sequence shown here is derived from an EMBL/GenBank/DDBJ whole genome shotgun (WGS) entry which is preliminary data.</text>
</comment>
<dbReference type="PANTHER" id="PTHR14907">
    <property type="entry name" value="FI14130P"/>
    <property type="match status" value="1"/>
</dbReference>
<dbReference type="Proteomes" id="UP000824782">
    <property type="component" value="Unassembled WGS sequence"/>
</dbReference>
<organism evidence="3 4">
    <name type="scientific">Engystomops pustulosus</name>
    <name type="common">Tungara frog</name>
    <name type="synonym">Physalaemus pustulosus</name>
    <dbReference type="NCBI Taxonomy" id="76066"/>
    <lineage>
        <taxon>Eukaryota</taxon>
        <taxon>Metazoa</taxon>
        <taxon>Chordata</taxon>
        <taxon>Craniata</taxon>
        <taxon>Vertebrata</taxon>
        <taxon>Euteleostomi</taxon>
        <taxon>Amphibia</taxon>
        <taxon>Batrachia</taxon>
        <taxon>Anura</taxon>
        <taxon>Neobatrachia</taxon>
        <taxon>Hyloidea</taxon>
        <taxon>Leptodactylidae</taxon>
        <taxon>Leiuperinae</taxon>
        <taxon>Engystomops</taxon>
    </lineage>
</organism>
<evidence type="ECO:0008006" key="5">
    <source>
        <dbReference type="Google" id="ProtNLM"/>
    </source>
</evidence>
<name>A0AAV6ZXX1_ENGPU</name>
<evidence type="ECO:0000256" key="1">
    <source>
        <dbReference type="SAM" id="Coils"/>
    </source>
</evidence>
<feature type="coiled-coil region" evidence="1">
    <location>
        <begin position="1"/>
        <end position="35"/>
    </location>
</feature>
<evidence type="ECO:0000313" key="4">
    <source>
        <dbReference type="Proteomes" id="UP000824782"/>
    </source>
</evidence>
<dbReference type="EMBL" id="WNYA01000010">
    <property type="protein sequence ID" value="KAG8552843.1"/>
    <property type="molecule type" value="Genomic_DNA"/>
</dbReference>
<proteinExistence type="predicted"/>
<evidence type="ECO:0000313" key="3">
    <source>
        <dbReference type="EMBL" id="KAG8552843.1"/>
    </source>
</evidence>
<dbReference type="PANTHER" id="PTHR14907:SF8">
    <property type="entry name" value="SUPPRESSOR APC DOMAIN-CONTAINING PROTEIN 1 ISOFORM X1"/>
    <property type="match status" value="1"/>
</dbReference>
<accession>A0AAV6ZXX1</accession>
<protein>
    <recommendedName>
        <fullName evidence="5">Suppressor APC domain containing 2</fullName>
    </recommendedName>
</protein>
<keyword evidence="4" id="KW-1185">Reference proteome</keyword>
<reference evidence="3" key="1">
    <citation type="thesis" date="2020" institute="ProQuest LLC" country="789 East Eisenhower Parkway, Ann Arbor, MI, USA">
        <title>Comparative Genomics and Chromosome Evolution.</title>
        <authorList>
            <person name="Mudd A.B."/>
        </authorList>
    </citation>
    <scope>NUCLEOTIDE SEQUENCE</scope>
    <source>
        <strain evidence="3">237g6f4</strain>
        <tissue evidence="3">Blood</tissue>
    </source>
</reference>
<dbReference type="InterPro" id="IPR026828">
    <property type="entry name" value="SAPC2_1/2"/>
</dbReference>
<dbReference type="AlphaFoldDB" id="A0AAV6ZXX1"/>